<gene>
    <name evidence="2" type="ORF">EDD27_4771</name>
</gene>
<dbReference type="AlphaFoldDB" id="A0A438M8V8"/>
<keyword evidence="1" id="KW-0812">Transmembrane</keyword>
<dbReference type="Proteomes" id="UP000284824">
    <property type="component" value="Unassembled WGS sequence"/>
</dbReference>
<protein>
    <submittedName>
        <fullName evidence="2">Putative secreted protein with PEP-CTERM sorting signal</fullName>
    </submittedName>
</protein>
<accession>A0A438M8V8</accession>
<evidence type="ECO:0000256" key="1">
    <source>
        <dbReference type="SAM" id="Phobius"/>
    </source>
</evidence>
<keyword evidence="1" id="KW-1133">Transmembrane helix</keyword>
<keyword evidence="3" id="KW-1185">Reference proteome</keyword>
<dbReference type="EMBL" id="SAUN01000001">
    <property type="protein sequence ID" value="RVX42151.1"/>
    <property type="molecule type" value="Genomic_DNA"/>
</dbReference>
<sequence>MKRFFKAMLLRRLARTPIGAVFLAVGWVLGRRRRRRAQRRGRR</sequence>
<feature type="transmembrane region" description="Helical" evidence="1">
    <location>
        <begin position="12"/>
        <end position="30"/>
    </location>
</feature>
<organism evidence="2 3">
    <name type="scientific">Nonomuraea polychroma</name>
    <dbReference type="NCBI Taxonomy" id="46176"/>
    <lineage>
        <taxon>Bacteria</taxon>
        <taxon>Bacillati</taxon>
        <taxon>Actinomycetota</taxon>
        <taxon>Actinomycetes</taxon>
        <taxon>Streptosporangiales</taxon>
        <taxon>Streptosporangiaceae</taxon>
        <taxon>Nonomuraea</taxon>
    </lineage>
</organism>
<reference evidence="2 3" key="1">
    <citation type="submission" date="2019-01" db="EMBL/GenBank/DDBJ databases">
        <title>Sequencing the genomes of 1000 actinobacteria strains.</title>
        <authorList>
            <person name="Klenk H.-P."/>
        </authorList>
    </citation>
    <scope>NUCLEOTIDE SEQUENCE [LARGE SCALE GENOMIC DNA]</scope>
    <source>
        <strain evidence="2 3">DSM 43925</strain>
    </source>
</reference>
<dbReference type="Pfam" id="PF19706">
    <property type="entry name" value="DUF6203"/>
    <property type="match status" value="1"/>
</dbReference>
<proteinExistence type="predicted"/>
<name>A0A438M8V8_9ACTN</name>
<dbReference type="RefSeq" id="WP_241564208.1">
    <property type="nucleotide sequence ID" value="NZ_JBNJMQ010000001.1"/>
</dbReference>
<evidence type="ECO:0000313" key="3">
    <source>
        <dbReference type="Proteomes" id="UP000284824"/>
    </source>
</evidence>
<evidence type="ECO:0000313" key="2">
    <source>
        <dbReference type="EMBL" id="RVX42151.1"/>
    </source>
</evidence>
<dbReference type="InterPro" id="IPR045777">
    <property type="entry name" value="DUF6203"/>
</dbReference>
<comment type="caution">
    <text evidence="2">The sequence shown here is derived from an EMBL/GenBank/DDBJ whole genome shotgun (WGS) entry which is preliminary data.</text>
</comment>
<keyword evidence="1" id="KW-0472">Membrane</keyword>